<dbReference type="GO" id="GO:0010038">
    <property type="term" value="P:response to metal ion"/>
    <property type="evidence" value="ECO:0007669"/>
    <property type="project" value="InterPro"/>
</dbReference>
<dbReference type="PANTHER" id="PTHR23419:SF8">
    <property type="entry name" value="FI09726P"/>
    <property type="match status" value="1"/>
</dbReference>
<evidence type="ECO:0000256" key="1">
    <source>
        <dbReference type="ARBA" id="ARBA00010169"/>
    </source>
</evidence>
<dbReference type="GO" id="GO:0005507">
    <property type="term" value="F:copper ion binding"/>
    <property type="evidence" value="ECO:0007669"/>
    <property type="project" value="TreeGrafter"/>
</dbReference>
<dbReference type="EMBL" id="PXYI01000002">
    <property type="protein sequence ID" value="PSJ42117.1"/>
    <property type="molecule type" value="Genomic_DNA"/>
</dbReference>
<dbReference type="SUPFAM" id="SSF54913">
    <property type="entry name" value="GlnB-like"/>
    <property type="match status" value="1"/>
</dbReference>
<name>A0A2P7QVX3_9SPHN</name>
<gene>
    <name evidence="2" type="ORF">C7I55_07730</name>
</gene>
<comment type="similarity">
    <text evidence="1">Belongs to the CutA family.</text>
</comment>
<dbReference type="InterPro" id="IPR015867">
    <property type="entry name" value="N-reg_PII/ATP_PRibTrfase_C"/>
</dbReference>
<sequence>MSDAPQQIVTVYAVFASDEEAARIARILIDERLTACVNILGPCRSLYRWDGRIEDATEVAALFKTAAEQAEALIGRLAELHSYDLPAAAIWPISAATPGYAKWVLDETRPS</sequence>
<accession>A0A2P7QVX3</accession>
<dbReference type="Pfam" id="PF03091">
    <property type="entry name" value="CutA1"/>
    <property type="match status" value="1"/>
</dbReference>
<dbReference type="Proteomes" id="UP000241167">
    <property type="component" value="Unassembled WGS sequence"/>
</dbReference>
<reference evidence="2 3" key="1">
    <citation type="submission" date="2018-03" db="EMBL/GenBank/DDBJ databases">
        <title>The draft genome of Sphingosinicella sp. GL-C-18.</title>
        <authorList>
            <person name="Liu L."/>
            <person name="Li L."/>
            <person name="Liang L."/>
            <person name="Zhang X."/>
            <person name="Wang T."/>
        </authorList>
    </citation>
    <scope>NUCLEOTIDE SEQUENCE [LARGE SCALE GENOMIC DNA]</scope>
    <source>
        <strain evidence="2 3">GL-C-18</strain>
    </source>
</reference>
<dbReference type="OrthoDB" id="37622at2"/>
<proteinExistence type="inferred from homology"/>
<evidence type="ECO:0000313" key="2">
    <source>
        <dbReference type="EMBL" id="PSJ42117.1"/>
    </source>
</evidence>
<comment type="caution">
    <text evidence="2">The sequence shown here is derived from an EMBL/GenBank/DDBJ whole genome shotgun (WGS) entry which is preliminary data.</text>
</comment>
<dbReference type="InterPro" id="IPR011322">
    <property type="entry name" value="N-reg_PII-like_a/b"/>
</dbReference>
<evidence type="ECO:0000313" key="3">
    <source>
        <dbReference type="Proteomes" id="UP000241167"/>
    </source>
</evidence>
<protein>
    <submittedName>
        <fullName evidence="2">Divalent-cation tolerance protein CutA</fullName>
    </submittedName>
</protein>
<dbReference type="Gene3D" id="3.30.70.120">
    <property type="match status" value="1"/>
</dbReference>
<keyword evidence="3" id="KW-1185">Reference proteome</keyword>
<dbReference type="RefSeq" id="WP_106512285.1">
    <property type="nucleotide sequence ID" value="NZ_PXYI01000002.1"/>
</dbReference>
<organism evidence="2 3">
    <name type="scientific">Allosphingosinicella deserti</name>
    <dbReference type="NCBI Taxonomy" id="2116704"/>
    <lineage>
        <taxon>Bacteria</taxon>
        <taxon>Pseudomonadati</taxon>
        <taxon>Pseudomonadota</taxon>
        <taxon>Alphaproteobacteria</taxon>
        <taxon>Sphingomonadales</taxon>
        <taxon>Sphingomonadaceae</taxon>
        <taxon>Allosphingosinicella</taxon>
    </lineage>
</organism>
<dbReference type="InterPro" id="IPR004323">
    <property type="entry name" value="Ion_tolerance_CutA"/>
</dbReference>
<dbReference type="PANTHER" id="PTHR23419">
    <property type="entry name" value="DIVALENT CATION TOLERANCE CUTA-RELATED"/>
    <property type="match status" value="1"/>
</dbReference>
<dbReference type="AlphaFoldDB" id="A0A2P7QVX3"/>